<name>A0ACC2RIN2_9FUNG</name>
<keyword evidence="2" id="KW-1185">Reference proteome</keyword>
<dbReference type="Proteomes" id="UP001165960">
    <property type="component" value="Unassembled WGS sequence"/>
</dbReference>
<accession>A0ACC2RIN2</accession>
<reference evidence="1" key="1">
    <citation type="submission" date="2022-04" db="EMBL/GenBank/DDBJ databases">
        <title>Genome of the entomopathogenic fungus Entomophthora muscae.</title>
        <authorList>
            <person name="Elya C."/>
            <person name="Lovett B.R."/>
            <person name="Lee E."/>
            <person name="Macias A.M."/>
            <person name="Hajek A.E."/>
            <person name="De Bivort B.L."/>
            <person name="Kasson M.T."/>
            <person name="De Fine Licht H.H."/>
            <person name="Stajich J.E."/>
        </authorList>
    </citation>
    <scope>NUCLEOTIDE SEQUENCE</scope>
    <source>
        <strain evidence="1">Berkeley</strain>
    </source>
</reference>
<protein>
    <submittedName>
        <fullName evidence="1">Uncharacterized protein</fullName>
    </submittedName>
</protein>
<proteinExistence type="predicted"/>
<sequence length="289" mass="32386">MEQILVAGEIFIGSKWSVGVEMASLRFDASQRRFQLFLYSLVWLGSSFLLCSLSKAYLDTANPFVRMPPEQRKRAHDPLLLGLSKLFMAYKLPPSLPSLLVCMTPIIFLTRALLSPSQKLVLLGRTFWLLGLGFLAQIPFTLMTRLPSPDPRCIPNPSPNIFIYTLELALGLKHSCGDVVFSCFTLLFVSSALLWILNPCFNSPLQQSVNMVISGYALVGILAQIGSQSHYTIDCVISIYVTVVSWCLYHYALRCEFSESSSIAWLVARLEHPVTNDYSPIDSNEDYLV</sequence>
<dbReference type="EMBL" id="QTSX02007184">
    <property type="protein sequence ID" value="KAJ9049963.1"/>
    <property type="molecule type" value="Genomic_DNA"/>
</dbReference>
<organism evidence="1 2">
    <name type="scientific">Entomophthora muscae</name>
    <dbReference type="NCBI Taxonomy" id="34485"/>
    <lineage>
        <taxon>Eukaryota</taxon>
        <taxon>Fungi</taxon>
        <taxon>Fungi incertae sedis</taxon>
        <taxon>Zoopagomycota</taxon>
        <taxon>Entomophthoromycotina</taxon>
        <taxon>Entomophthoromycetes</taxon>
        <taxon>Entomophthorales</taxon>
        <taxon>Entomophthoraceae</taxon>
        <taxon>Entomophthora</taxon>
    </lineage>
</organism>
<evidence type="ECO:0000313" key="2">
    <source>
        <dbReference type="Proteomes" id="UP001165960"/>
    </source>
</evidence>
<comment type="caution">
    <text evidence="1">The sequence shown here is derived from an EMBL/GenBank/DDBJ whole genome shotgun (WGS) entry which is preliminary data.</text>
</comment>
<evidence type="ECO:0000313" key="1">
    <source>
        <dbReference type="EMBL" id="KAJ9049963.1"/>
    </source>
</evidence>
<gene>
    <name evidence="1" type="ORF">DSO57_1018992</name>
</gene>